<organism evidence="13 14">
    <name type="scientific">Striga asiatica</name>
    <name type="common">Asiatic witchweed</name>
    <name type="synonym">Buchnera asiatica</name>
    <dbReference type="NCBI Taxonomy" id="4170"/>
    <lineage>
        <taxon>Eukaryota</taxon>
        <taxon>Viridiplantae</taxon>
        <taxon>Streptophyta</taxon>
        <taxon>Embryophyta</taxon>
        <taxon>Tracheophyta</taxon>
        <taxon>Spermatophyta</taxon>
        <taxon>Magnoliopsida</taxon>
        <taxon>eudicotyledons</taxon>
        <taxon>Gunneridae</taxon>
        <taxon>Pentapetalae</taxon>
        <taxon>asterids</taxon>
        <taxon>lamiids</taxon>
        <taxon>Lamiales</taxon>
        <taxon>Orobanchaceae</taxon>
        <taxon>Buchnereae</taxon>
        <taxon>Striga</taxon>
    </lineage>
</organism>
<dbReference type="InterPro" id="IPR016140">
    <property type="entry name" value="Bifunc_inhib/LTP/seed_store"/>
</dbReference>
<feature type="signal peptide" evidence="11">
    <location>
        <begin position="1"/>
        <end position="23"/>
    </location>
</feature>
<dbReference type="AlphaFoldDB" id="A0A5A7RJS8"/>
<evidence type="ECO:0000256" key="11">
    <source>
        <dbReference type="SAM" id="SignalP"/>
    </source>
</evidence>
<dbReference type="GO" id="GO:0008289">
    <property type="term" value="F:lipid binding"/>
    <property type="evidence" value="ECO:0007669"/>
    <property type="project" value="UniProtKB-KW"/>
</dbReference>
<keyword evidence="5" id="KW-0472">Membrane</keyword>
<dbReference type="FunFam" id="1.10.110.10:FF:000001">
    <property type="entry name" value="Bifunctional inhibitor/lipid-transfer protein/seed storage 2S albumin superfamily protein"/>
    <property type="match status" value="1"/>
</dbReference>
<dbReference type="CDD" id="cd00010">
    <property type="entry name" value="AAI_LTSS"/>
    <property type="match status" value="1"/>
</dbReference>
<comment type="similarity">
    <text evidence="2">Belongs to the plant LTP family.</text>
</comment>
<reference evidence="14" key="1">
    <citation type="journal article" date="2019" name="Curr. Biol.">
        <title>Genome Sequence of Striga asiatica Provides Insight into the Evolution of Plant Parasitism.</title>
        <authorList>
            <person name="Yoshida S."/>
            <person name="Kim S."/>
            <person name="Wafula E.K."/>
            <person name="Tanskanen J."/>
            <person name="Kim Y.M."/>
            <person name="Honaas L."/>
            <person name="Yang Z."/>
            <person name="Spallek T."/>
            <person name="Conn C.E."/>
            <person name="Ichihashi Y."/>
            <person name="Cheong K."/>
            <person name="Cui S."/>
            <person name="Der J.P."/>
            <person name="Gundlach H."/>
            <person name="Jiao Y."/>
            <person name="Hori C."/>
            <person name="Ishida J.K."/>
            <person name="Kasahara H."/>
            <person name="Kiba T."/>
            <person name="Kim M.S."/>
            <person name="Koo N."/>
            <person name="Laohavisit A."/>
            <person name="Lee Y.H."/>
            <person name="Lumba S."/>
            <person name="McCourt P."/>
            <person name="Mortimer J.C."/>
            <person name="Mutuku J.M."/>
            <person name="Nomura T."/>
            <person name="Sasaki-Sekimoto Y."/>
            <person name="Seto Y."/>
            <person name="Wang Y."/>
            <person name="Wakatake T."/>
            <person name="Sakakibara H."/>
            <person name="Demura T."/>
            <person name="Yamaguchi S."/>
            <person name="Yoneyama K."/>
            <person name="Manabe R.I."/>
            <person name="Nelson D.C."/>
            <person name="Schulman A.H."/>
            <person name="Timko M.P."/>
            <person name="dePamphilis C.W."/>
            <person name="Choi D."/>
            <person name="Shirasu K."/>
        </authorList>
    </citation>
    <scope>NUCLEOTIDE SEQUENCE [LARGE SCALE GENOMIC DNA]</scope>
    <source>
        <strain evidence="14">cv. UVA1</strain>
    </source>
</reference>
<name>A0A5A7RJS8_STRAF</name>
<evidence type="ECO:0000256" key="5">
    <source>
        <dbReference type="ARBA" id="ARBA00022622"/>
    </source>
</evidence>
<keyword evidence="8" id="KW-1015">Disulfide bond</keyword>
<evidence type="ECO:0000259" key="12">
    <source>
        <dbReference type="SMART" id="SM00499"/>
    </source>
</evidence>
<keyword evidence="10" id="KW-0449">Lipoprotein</keyword>
<feature type="domain" description="Bifunctional inhibitor/plant lipid transfer protein/seed storage helical" evidence="12">
    <location>
        <begin position="34"/>
        <end position="111"/>
    </location>
</feature>
<gene>
    <name evidence="13" type="ORF">STAS_35196</name>
</gene>
<dbReference type="InterPro" id="IPR043325">
    <property type="entry name" value="LTSS"/>
</dbReference>
<keyword evidence="6 11" id="KW-0732">Signal</keyword>
<evidence type="ECO:0000313" key="14">
    <source>
        <dbReference type="Proteomes" id="UP000325081"/>
    </source>
</evidence>
<protein>
    <submittedName>
        <fullName evidence="13">Lipid-transfer protein</fullName>
    </submittedName>
</protein>
<comment type="subcellular location">
    <subcellularLocation>
        <location evidence="1">Cell membrane</location>
        <topology evidence="1">Lipid-anchor</topology>
        <topology evidence="1">GPI-anchor</topology>
    </subcellularLocation>
</comment>
<dbReference type="PANTHER" id="PTHR33044">
    <property type="entry name" value="BIFUNCTIONAL INHIBITOR/LIPID-TRANSFER PROTEIN/SEED STORAGE 2S ALBUMIN SUPERFAMILY PROTEIN-RELATED"/>
    <property type="match status" value="1"/>
</dbReference>
<dbReference type="OrthoDB" id="1938537at2759"/>
<evidence type="ECO:0000256" key="9">
    <source>
        <dbReference type="ARBA" id="ARBA00023180"/>
    </source>
</evidence>
<dbReference type="InterPro" id="IPR000528">
    <property type="entry name" value="Plant_nsLTP"/>
</dbReference>
<evidence type="ECO:0000256" key="2">
    <source>
        <dbReference type="ARBA" id="ARBA00009748"/>
    </source>
</evidence>
<keyword evidence="4" id="KW-1003">Cell membrane</keyword>
<keyword evidence="3" id="KW-0813">Transport</keyword>
<evidence type="ECO:0000256" key="10">
    <source>
        <dbReference type="ARBA" id="ARBA00023288"/>
    </source>
</evidence>
<dbReference type="Gene3D" id="1.10.110.10">
    <property type="entry name" value="Plant lipid-transfer and hydrophobic proteins"/>
    <property type="match status" value="1"/>
</dbReference>
<dbReference type="GO" id="GO:0006869">
    <property type="term" value="P:lipid transport"/>
    <property type="evidence" value="ECO:0007669"/>
    <property type="project" value="InterPro"/>
</dbReference>
<dbReference type="Pfam" id="PF14368">
    <property type="entry name" value="LTP_2"/>
    <property type="match status" value="1"/>
</dbReference>
<dbReference type="GO" id="GO:0005886">
    <property type="term" value="C:plasma membrane"/>
    <property type="evidence" value="ECO:0007669"/>
    <property type="project" value="UniProtKB-SubCell"/>
</dbReference>
<comment type="caution">
    <text evidence="13">The sequence shown here is derived from an EMBL/GenBank/DDBJ whole genome shotgun (WGS) entry which is preliminary data.</text>
</comment>
<dbReference type="GO" id="GO:0098552">
    <property type="term" value="C:side of membrane"/>
    <property type="evidence" value="ECO:0007669"/>
    <property type="project" value="UniProtKB-KW"/>
</dbReference>
<dbReference type="PRINTS" id="PR00382">
    <property type="entry name" value="LIPIDTRNSFER"/>
</dbReference>
<sequence length="150" mass="16093">MNSKSSSLLHLLTILIIFFPVSIDCDDAKDKQECAQSLAGLATCLPYVGGSARTPTSDCCTGLKQILKTNKKCLCVVVKDGNDPDLSLGINVTLALGLPQACNQPANVSQCPGKCKLETRARLVYISKSLPVKHFFAQLASKFTRGSDFL</sequence>
<keyword evidence="5" id="KW-0336">GPI-anchor</keyword>
<evidence type="ECO:0000256" key="8">
    <source>
        <dbReference type="ARBA" id="ARBA00023157"/>
    </source>
</evidence>
<keyword evidence="14" id="KW-1185">Reference proteome</keyword>
<keyword evidence="7" id="KW-0446">Lipid-binding</keyword>
<evidence type="ECO:0000256" key="3">
    <source>
        <dbReference type="ARBA" id="ARBA00022448"/>
    </source>
</evidence>
<dbReference type="EMBL" id="BKCP01013292">
    <property type="protein sequence ID" value="GER57388.1"/>
    <property type="molecule type" value="Genomic_DNA"/>
</dbReference>
<evidence type="ECO:0000256" key="7">
    <source>
        <dbReference type="ARBA" id="ARBA00023121"/>
    </source>
</evidence>
<evidence type="ECO:0000313" key="13">
    <source>
        <dbReference type="EMBL" id="GER57388.1"/>
    </source>
</evidence>
<proteinExistence type="inferred from homology"/>
<keyword evidence="9" id="KW-0325">Glycoprotein</keyword>
<evidence type="ECO:0000256" key="4">
    <source>
        <dbReference type="ARBA" id="ARBA00022475"/>
    </source>
</evidence>
<dbReference type="InterPro" id="IPR036312">
    <property type="entry name" value="Bifun_inhib/LTP/seed_sf"/>
</dbReference>
<evidence type="ECO:0000256" key="1">
    <source>
        <dbReference type="ARBA" id="ARBA00004609"/>
    </source>
</evidence>
<dbReference type="SUPFAM" id="SSF47699">
    <property type="entry name" value="Bifunctional inhibitor/lipid-transfer protein/seed storage 2S albumin"/>
    <property type="match status" value="1"/>
</dbReference>
<accession>A0A5A7RJS8</accession>
<evidence type="ECO:0000256" key="6">
    <source>
        <dbReference type="ARBA" id="ARBA00022729"/>
    </source>
</evidence>
<dbReference type="SMART" id="SM00499">
    <property type="entry name" value="AAI"/>
    <property type="match status" value="1"/>
</dbReference>
<dbReference type="Proteomes" id="UP000325081">
    <property type="component" value="Unassembled WGS sequence"/>
</dbReference>
<feature type="chain" id="PRO_5023060409" evidence="11">
    <location>
        <begin position="24"/>
        <end position="150"/>
    </location>
</feature>